<dbReference type="InterPro" id="IPR041522">
    <property type="entry name" value="CdaR_GGDEF"/>
</dbReference>
<dbReference type="EMBL" id="VYKL01000037">
    <property type="protein sequence ID" value="KAA9017026.1"/>
    <property type="molecule type" value="Genomic_DNA"/>
</dbReference>
<dbReference type="Gene3D" id="1.10.10.2840">
    <property type="entry name" value="PucR C-terminal helix-turn-helix domain"/>
    <property type="match status" value="1"/>
</dbReference>
<keyword evidence="4" id="KW-1185">Reference proteome</keyword>
<accession>A0A5J5H8L5</accession>
<dbReference type="Pfam" id="PF07905">
    <property type="entry name" value="PucR"/>
    <property type="match status" value="1"/>
</dbReference>
<sequence length="569" mass="65509">MLNMLHVSDIIELPLLKTSKIKTGKDVLSNRLIEWVSVIESPVENFVRENEFVLSTGIGCHEDIDILLEFVKDVYNSGASALGIATGRYIFEIPEEIIRFAEERNFILIEIPWEIRFADIIHEVMRELNIVQQQDSKRSNGIHQTLIQMILDGKNLEQISNYVEEELDLPILILDKKGNPVAGSAKQSKVLSIRNQLIKKQKSQAASNHPLHSKIRKIADEESNLYHLPIQTNGVHEGEICVLSDITYQLNQQELHIIEHAMMACALWFSRKSVVTKVEMRLQNDFLLRLIKGENLSEEYKMTQAEQFQYNLDIPYECIIGFPENLASLMEKEHKRHSKNNNWLEKMISYIKEELIFAAEAVKHQMLFAYEGDQIIIFLEVTKESNADSVNHFLDLVERRLKHLFPSLTFSWGIGKHKDGNGNFSKSFKKAKAALDMGRTQIGVGKRVNFDEMRMNRLLLNLAINEEVQEIIAAPILPLIEYDEKRDMDLINTFKAYNRNSGNVSQTARELNLHRQSLLYRLRKIESLTGLSLVNPDDLFLLDFSIRVWSTGVIKREQINTNLSNINGL</sequence>
<comment type="similarity">
    <text evidence="1">Belongs to the CdaR family.</text>
</comment>
<dbReference type="InterPro" id="IPR051448">
    <property type="entry name" value="CdaR-like_regulators"/>
</dbReference>
<evidence type="ECO:0000313" key="4">
    <source>
        <dbReference type="Proteomes" id="UP000326671"/>
    </source>
</evidence>
<dbReference type="PANTHER" id="PTHR33744">
    <property type="entry name" value="CARBOHYDRATE DIACID REGULATOR"/>
    <property type="match status" value="1"/>
</dbReference>
<dbReference type="Pfam" id="PF13556">
    <property type="entry name" value="HTH_30"/>
    <property type="match status" value="1"/>
</dbReference>
<proteinExistence type="inferred from homology"/>
<reference evidence="3 4" key="1">
    <citation type="submission" date="2019-09" db="EMBL/GenBank/DDBJ databases">
        <title>Whole genome sequences of isolates from the Mars Exploration Rovers.</title>
        <authorList>
            <person name="Seuylemezian A."/>
            <person name="Vaishampayan P."/>
        </authorList>
    </citation>
    <scope>NUCLEOTIDE SEQUENCE [LARGE SCALE GENOMIC DNA]</scope>
    <source>
        <strain evidence="3 4">MER_TA_151</strain>
    </source>
</reference>
<dbReference type="InterPro" id="IPR042070">
    <property type="entry name" value="PucR_C-HTH_sf"/>
</dbReference>
<comment type="caution">
    <text evidence="3">The sequence shown here is derived from an EMBL/GenBank/DDBJ whole genome shotgun (WGS) entry which is preliminary data.</text>
</comment>
<dbReference type="InterPro" id="IPR009057">
    <property type="entry name" value="Homeodomain-like_sf"/>
</dbReference>
<dbReference type="SUPFAM" id="SSF46689">
    <property type="entry name" value="Homeodomain-like"/>
    <property type="match status" value="1"/>
</dbReference>
<evidence type="ECO:0000256" key="1">
    <source>
        <dbReference type="ARBA" id="ARBA00006754"/>
    </source>
</evidence>
<gene>
    <name evidence="3" type="ORF">F4V44_21390</name>
</gene>
<dbReference type="InterPro" id="IPR012914">
    <property type="entry name" value="PucR_dom"/>
</dbReference>
<dbReference type="OrthoDB" id="142218at2"/>
<evidence type="ECO:0000259" key="2">
    <source>
        <dbReference type="PROSITE" id="PS50887"/>
    </source>
</evidence>
<dbReference type="Proteomes" id="UP000326671">
    <property type="component" value="Unassembled WGS sequence"/>
</dbReference>
<dbReference type="InterPro" id="IPR000160">
    <property type="entry name" value="GGDEF_dom"/>
</dbReference>
<feature type="domain" description="GGDEF" evidence="2">
    <location>
        <begin position="324"/>
        <end position="452"/>
    </location>
</feature>
<dbReference type="AlphaFoldDB" id="A0A5J5H8L5"/>
<dbReference type="PROSITE" id="PS50887">
    <property type="entry name" value="GGDEF"/>
    <property type="match status" value="1"/>
</dbReference>
<evidence type="ECO:0000313" key="3">
    <source>
        <dbReference type="EMBL" id="KAA9017026.1"/>
    </source>
</evidence>
<dbReference type="InterPro" id="IPR025736">
    <property type="entry name" value="PucR_C-HTH_dom"/>
</dbReference>
<organism evidence="3 4">
    <name type="scientific">Niallia endozanthoxylica</name>
    <dbReference type="NCBI Taxonomy" id="2036016"/>
    <lineage>
        <taxon>Bacteria</taxon>
        <taxon>Bacillati</taxon>
        <taxon>Bacillota</taxon>
        <taxon>Bacilli</taxon>
        <taxon>Bacillales</taxon>
        <taxon>Bacillaceae</taxon>
        <taxon>Niallia</taxon>
    </lineage>
</organism>
<name>A0A5J5H8L5_9BACI</name>
<dbReference type="PANTHER" id="PTHR33744:SF1">
    <property type="entry name" value="DNA-BINDING TRANSCRIPTIONAL ACTIVATOR ADER"/>
    <property type="match status" value="1"/>
</dbReference>
<protein>
    <submittedName>
        <fullName evidence="3">PucR family transcriptional regulator</fullName>
    </submittedName>
</protein>
<dbReference type="Pfam" id="PF17853">
    <property type="entry name" value="GGDEF_2"/>
    <property type="match status" value="1"/>
</dbReference>